<sequence length="100" mass="11594">MDGVLRFARDARNFVEHLRVFFEIHRHLRLAFNAEKCNLFASRVTGWLTSIVDYARAVAPLKAKPESVMDPLGRKKKQLCGVDLSWEEDKNAFYTLLKLL</sequence>
<organism evidence="1 2">
    <name type="scientific">Peronosclerospora sorghi</name>
    <dbReference type="NCBI Taxonomy" id="230839"/>
    <lineage>
        <taxon>Eukaryota</taxon>
        <taxon>Sar</taxon>
        <taxon>Stramenopiles</taxon>
        <taxon>Oomycota</taxon>
        <taxon>Peronosporomycetes</taxon>
        <taxon>Peronosporales</taxon>
        <taxon>Peronosporaceae</taxon>
        <taxon>Peronosclerospora</taxon>
    </lineage>
</organism>
<evidence type="ECO:0000313" key="2">
    <source>
        <dbReference type="Proteomes" id="UP001163321"/>
    </source>
</evidence>
<evidence type="ECO:0000313" key="1">
    <source>
        <dbReference type="EMBL" id="KAI9919576.1"/>
    </source>
</evidence>
<protein>
    <submittedName>
        <fullName evidence="1">Uncharacterized protein</fullName>
    </submittedName>
</protein>
<keyword evidence="2" id="KW-1185">Reference proteome</keyword>
<dbReference type="EMBL" id="CM047590">
    <property type="protein sequence ID" value="KAI9919576.1"/>
    <property type="molecule type" value="Genomic_DNA"/>
</dbReference>
<proteinExistence type="predicted"/>
<comment type="caution">
    <text evidence="1">The sequence shown here is derived from an EMBL/GenBank/DDBJ whole genome shotgun (WGS) entry which is preliminary data.</text>
</comment>
<reference evidence="1 2" key="1">
    <citation type="journal article" date="2022" name="bioRxiv">
        <title>The genome of the oomycete Peronosclerospora sorghi, a cosmopolitan pathogen of maize and sorghum, is inflated with dispersed pseudogenes.</title>
        <authorList>
            <person name="Fletcher K."/>
            <person name="Martin F."/>
            <person name="Isakeit T."/>
            <person name="Cavanaugh K."/>
            <person name="Magill C."/>
            <person name="Michelmore R."/>
        </authorList>
    </citation>
    <scope>NUCLEOTIDE SEQUENCE [LARGE SCALE GENOMIC DNA]</scope>
    <source>
        <strain evidence="1">P6</strain>
    </source>
</reference>
<accession>A0ACC0WNH7</accession>
<gene>
    <name evidence="1" type="ORF">PsorP6_017279</name>
</gene>
<dbReference type="Proteomes" id="UP001163321">
    <property type="component" value="Chromosome 11"/>
</dbReference>
<name>A0ACC0WNH7_9STRA</name>